<accession>A0A3D9HR70</accession>
<feature type="transmembrane region" description="Helical" evidence="7">
    <location>
        <begin position="47"/>
        <end position="66"/>
    </location>
</feature>
<evidence type="ECO:0000256" key="4">
    <source>
        <dbReference type="ARBA" id="ARBA00022692"/>
    </source>
</evidence>
<dbReference type="Gene3D" id="1.20.1250.20">
    <property type="entry name" value="MFS general substrate transporter like domains"/>
    <property type="match status" value="1"/>
</dbReference>
<evidence type="ECO:0000313" key="10">
    <source>
        <dbReference type="Proteomes" id="UP000256869"/>
    </source>
</evidence>
<keyword evidence="2" id="KW-0813">Transport</keyword>
<feature type="transmembrane region" description="Helical" evidence="7">
    <location>
        <begin position="431"/>
        <end position="453"/>
    </location>
</feature>
<feature type="transmembrane region" description="Helical" evidence="7">
    <location>
        <begin position="75"/>
        <end position="92"/>
    </location>
</feature>
<keyword evidence="10" id="KW-1185">Reference proteome</keyword>
<dbReference type="NCBIfam" id="TIGR00711">
    <property type="entry name" value="efflux_EmrB"/>
    <property type="match status" value="1"/>
</dbReference>
<feature type="transmembrane region" description="Helical" evidence="7">
    <location>
        <begin position="163"/>
        <end position="183"/>
    </location>
</feature>
<dbReference type="InterPro" id="IPR011701">
    <property type="entry name" value="MFS"/>
</dbReference>
<evidence type="ECO:0000256" key="2">
    <source>
        <dbReference type="ARBA" id="ARBA00022448"/>
    </source>
</evidence>
<dbReference type="InterPro" id="IPR036259">
    <property type="entry name" value="MFS_trans_sf"/>
</dbReference>
<dbReference type="Pfam" id="PF07690">
    <property type="entry name" value="MFS_1"/>
    <property type="match status" value="1"/>
</dbReference>
<sequence length="481" mass="50751">MFTPARVRLLFVTCIALFMAMLDNLVLGVALPSIQEDLGSTLSDLEWFMNAYTLAFAVLLIPFSVLGDSIGRKKVFLGGVVVFTLGSLLSGLSDSSLALILSRALQGVGGAAIVPLSLTLVNSAFPPEKRAAAIGLWSGISGLGLSIGPLVGGLIMEGAPWQVIFYVNIPVGIVAFVLGLKWLEESRGVRKPFDPLGVLLLTSGLFGLIFGMERGNAEGWGTPIVYGSIILGAVLLVLFYLWERSRANPFVRFDLFRSRAYAFYTFAGFWMNAGVFGAIFLLTLFLQQAQGNSPLGAGVREMAWTTMTMIAAPLAGLAISRLGNRTVLLAGLAFQAAALIWFALVIQSQGFDFPFVYILAPMMLAGTGMGLSFTPLSHGLISSVPEDAAGEASGMGNATRELGGVFGIAISGLIFQSGAAIRSPLDFADHIVPSLSVAASMMVIAFLGIALFVRSGSGARKAREFSSASQQQPIKPADSAS</sequence>
<feature type="transmembrane region" description="Helical" evidence="7">
    <location>
        <begin position="302"/>
        <end position="320"/>
    </location>
</feature>
<dbReference type="PANTHER" id="PTHR42718:SF46">
    <property type="entry name" value="BLR6921 PROTEIN"/>
    <property type="match status" value="1"/>
</dbReference>
<dbReference type="PANTHER" id="PTHR42718">
    <property type="entry name" value="MAJOR FACILITATOR SUPERFAMILY MULTIDRUG TRANSPORTER MFSC"/>
    <property type="match status" value="1"/>
</dbReference>
<evidence type="ECO:0000313" key="9">
    <source>
        <dbReference type="EMBL" id="RED51801.1"/>
    </source>
</evidence>
<proteinExistence type="predicted"/>
<feature type="transmembrane region" description="Helical" evidence="7">
    <location>
        <begin position="263"/>
        <end position="282"/>
    </location>
</feature>
<keyword evidence="4 7" id="KW-0812">Transmembrane</keyword>
<name>A0A3D9HR70_9BACL</name>
<reference evidence="9 10" key="1">
    <citation type="submission" date="2018-07" db="EMBL/GenBank/DDBJ databases">
        <title>Genomic Encyclopedia of Type Strains, Phase III (KMG-III): the genomes of soil and plant-associated and newly described type strains.</title>
        <authorList>
            <person name="Whitman W."/>
        </authorList>
    </citation>
    <scope>NUCLEOTIDE SEQUENCE [LARGE SCALE GENOMIC DNA]</scope>
    <source>
        <strain evidence="9 10">CECT 8236</strain>
    </source>
</reference>
<dbReference type="AlphaFoldDB" id="A0A3D9HR70"/>
<dbReference type="EMBL" id="QRDY01000038">
    <property type="protein sequence ID" value="RED51801.1"/>
    <property type="molecule type" value="Genomic_DNA"/>
</dbReference>
<organism evidence="9 10">
    <name type="scientific">Cohnella lupini</name>
    <dbReference type="NCBI Taxonomy" id="1294267"/>
    <lineage>
        <taxon>Bacteria</taxon>
        <taxon>Bacillati</taxon>
        <taxon>Bacillota</taxon>
        <taxon>Bacilli</taxon>
        <taxon>Bacillales</taxon>
        <taxon>Paenibacillaceae</taxon>
        <taxon>Cohnella</taxon>
    </lineage>
</organism>
<comment type="caution">
    <text evidence="9">The sequence shown here is derived from an EMBL/GenBank/DDBJ whole genome shotgun (WGS) entry which is preliminary data.</text>
</comment>
<evidence type="ECO:0000256" key="5">
    <source>
        <dbReference type="ARBA" id="ARBA00022989"/>
    </source>
</evidence>
<keyword evidence="5 7" id="KW-1133">Transmembrane helix</keyword>
<dbReference type="InterPro" id="IPR020846">
    <property type="entry name" value="MFS_dom"/>
</dbReference>
<dbReference type="PROSITE" id="PS50850">
    <property type="entry name" value="MFS"/>
    <property type="match status" value="1"/>
</dbReference>
<feature type="transmembrane region" description="Helical" evidence="7">
    <location>
        <begin position="402"/>
        <end position="419"/>
    </location>
</feature>
<dbReference type="CDD" id="cd17321">
    <property type="entry name" value="MFS_MMR_MDR_like"/>
    <property type="match status" value="1"/>
</dbReference>
<evidence type="ECO:0000256" key="7">
    <source>
        <dbReference type="SAM" id="Phobius"/>
    </source>
</evidence>
<feature type="transmembrane region" description="Helical" evidence="7">
    <location>
        <begin position="132"/>
        <end position="151"/>
    </location>
</feature>
<evidence type="ECO:0000256" key="6">
    <source>
        <dbReference type="ARBA" id="ARBA00023136"/>
    </source>
</evidence>
<dbReference type="Proteomes" id="UP000256869">
    <property type="component" value="Unassembled WGS sequence"/>
</dbReference>
<gene>
    <name evidence="9" type="ORF">DFP95_13819</name>
</gene>
<keyword evidence="6 7" id="KW-0472">Membrane</keyword>
<evidence type="ECO:0000259" key="8">
    <source>
        <dbReference type="PROSITE" id="PS50850"/>
    </source>
</evidence>
<evidence type="ECO:0000256" key="3">
    <source>
        <dbReference type="ARBA" id="ARBA00022475"/>
    </source>
</evidence>
<keyword evidence="3" id="KW-1003">Cell membrane</keyword>
<dbReference type="SUPFAM" id="SSF103473">
    <property type="entry name" value="MFS general substrate transporter"/>
    <property type="match status" value="1"/>
</dbReference>
<comment type="subcellular location">
    <subcellularLocation>
        <location evidence="1">Cell membrane</location>
        <topology evidence="1">Multi-pass membrane protein</topology>
    </subcellularLocation>
</comment>
<feature type="transmembrane region" description="Helical" evidence="7">
    <location>
        <begin position="358"/>
        <end position="381"/>
    </location>
</feature>
<dbReference type="Gene3D" id="1.20.1720.10">
    <property type="entry name" value="Multidrug resistance protein D"/>
    <property type="match status" value="1"/>
</dbReference>
<feature type="transmembrane region" description="Helical" evidence="7">
    <location>
        <begin position="195"/>
        <end position="212"/>
    </location>
</feature>
<dbReference type="GO" id="GO:0022857">
    <property type="term" value="F:transmembrane transporter activity"/>
    <property type="evidence" value="ECO:0007669"/>
    <property type="project" value="InterPro"/>
</dbReference>
<dbReference type="PRINTS" id="PR01036">
    <property type="entry name" value="TCRTETB"/>
</dbReference>
<feature type="transmembrane region" description="Helical" evidence="7">
    <location>
        <begin position="224"/>
        <end position="242"/>
    </location>
</feature>
<dbReference type="GO" id="GO:0005886">
    <property type="term" value="C:plasma membrane"/>
    <property type="evidence" value="ECO:0007669"/>
    <property type="project" value="UniProtKB-SubCell"/>
</dbReference>
<feature type="domain" description="Major facilitator superfamily (MFS) profile" evidence="8">
    <location>
        <begin position="9"/>
        <end position="457"/>
    </location>
</feature>
<dbReference type="RefSeq" id="WP_181907638.1">
    <property type="nucleotide sequence ID" value="NZ_QRDY01000038.1"/>
</dbReference>
<evidence type="ECO:0000256" key="1">
    <source>
        <dbReference type="ARBA" id="ARBA00004651"/>
    </source>
</evidence>
<protein>
    <submittedName>
        <fullName evidence="9">EmrB/QacA subfamily drug resistance transporter</fullName>
    </submittedName>
</protein>
<dbReference type="InterPro" id="IPR004638">
    <property type="entry name" value="EmrB-like"/>
</dbReference>
<feature type="transmembrane region" description="Helical" evidence="7">
    <location>
        <begin position="327"/>
        <end position="346"/>
    </location>
</feature>
<feature type="transmembrane region" description="Helical" evidence="7">
    <location>
        <begin position="104"/>
        <end position="125"/>
    </location>
</feature>